<proteinExistence type="inferred from homology"/>
<protein>
    <submittedName>
        <fullName evidence="6">ABC transporter substrate-binding protein</fullName>
    </submittedName>
</protein>
<accession>A0ABT4Q265</accession>
<keyword evidence="4 5" id="KW-0732">Signal</keyword>
<feature type="signal peptide" evidence="5">
    <location>
        <begin position="1"/>
        <end position="22"/>
    </location>
</feature>
<comment type="similarity">
    <text evidence="2">Belongs to the bacterial solute-binding protein 1 family.</text>
</comment>
<reference evidence="6 7" key="1">
    <citation type="submission" date="2022-12" db="EMBL/GenBank/DDBJ databases">
        <title>Draft genome sequence of Paenibacillus sp. dW9.</title>
        <authorList>
            <person name="Choi E.-W."/>
            <person name="Kim D.-U."/>
        </authorList>
    </citation>
    <scope>NUCLEOTIDE SEQUENCE [LARGE SCALE GENOMIC DNA]</scope>
    <source>
        <strain evidence="7">dW9</strain>
    </source>
</reference>
<comment type="subcellular location">
    <subcellularLocation>
        <location evidence="1">Cell envelope</location>
    </subcellularLocation>
</comment>
<dbReference type="Pfam" id="PF13416">
    <property type="entry name" value="SBP_bac_8"/>
    <property type="match status" value="1"/>
</dbReference>
<dbReference type="PROSITE" id="PS51257">
    <property type="entry name" value="PROKAR_LIPOPROTEIN"/>
    <property type="match status" value="1"/>
</dbReference>
<dbReference type="EMBL" id="JAQAGZ010000001">
    <property type="protein sequence ID" value="MCZ8510898.1"/>
    <property type="molecule type" value="Genomic_DNA"/>
</dbReference>
<sequence>MGKWKTTTLTSCIALGLTLTLAGCGKGTATSSGASANAGTAPTGPVTIEYWHVNSQDFGGDGVKELVKKFNDTHKDIQVVDKYQPGNYPGLLQKAQAAISGGTPPDVAQIGYNFISYVTENVPFTSVEDAAKNDKKEPNFIKDNYLSNIIQLGQSKDGKVVGLPYSVSNPVMYYNADLLKQVGWDANNPPKTWDEVRKLSALVKEKTGNYGLYIQEPPDNWAQYALGKSNGGEWLKTENGKPKAAFDNPEVIQAYQMMGDMVKDKLALHAKWEEGLQAFSSGKVAMVVTTIAKRESLQKQSKFDLRTTLFPTFGDKKRSIPAGGNALFIFSKDPNKQAAAWEFIKFMESPESLATWTKATGYLPPRKGVAEDPNGLKSFLETNPLMKPALEQMNGVVPWVNFPGANGLQAEQALIDARDEILTGKSDAATALKNAADKVNKLLQ</sequence>
<dbReference type="Proteomes" id="UP001527882">
    <property type="component" value="Unassembled WGS sequence"/>
</dbReference>
<evidence type="ECO:0000256" key="5">
    <source>
        <dbReference type="SAM" id="SignalP"/>
    </source>
</evidence>
<evidence type="ECO:0000256" key="2">
    <source>
        <dbReference type="ARBA" id="ARBA00008520"/>
    </source>
</evidence>
<dbReference type="SUPFAM" id="SSF53850">
    <property type="entry name" value="Periplasmic binding protein-like II"/>
    <property type="match status" value="1"/>
</dbReference>
<dbReference type="InterPro" id="IPR050490">
    <property type="entry name" value="Bact_solute-bd_prot1"/>
</dbReference>
<evidence type="ECO:0000256" key="1">
    <source>
        <dbReference type="ARBA" id="ARBA00004196"/>
    </source>
</evidence>
<dbReference type="RefSeq" id="WP_269879273.1">
    <property type="nucleotide sequence ID" value="NZ_JAQAGZ010000001.1"/>
</dbReference>
<dbReference type="PANTHER" id="PTHR43649:SF31">
    <property type="entry name" value="SN-GLYCEROL-3-PHOSPHATE-BINDING PERIPLASMIC PROTEIN UGPB"/>
    <property type="match status" value="1"/>
</dbReference>
<keyword evidence="3" id="KW-0813">Transport</keyword>
<organism evidence="6 7">
    <name type="scientific">Paenibacillus gyeongsangnamensis</name>
    <dbReference type="NCBI Taxonomy" id="3388067"/>
    <lineage>
        <taxon>Bacteria</taxon>
        <taxon>Bacillati</taxon>
        <taxon>Bacillota</taxon>
        <taxon>Bacilli</taxon>
        <taxon>Bacillales</taxon>
        <taxon>Paenibacillaceae</taxon>
        <taxon>Paenibacillus</taxon>
    </lineage>
</organism>
<feature type="chain" id="PRO_5045917526" evidence="5">
    <location>
        <begin position="23"/>
        <end position="444"/>
    </location>
</feature>
<evidence type="ECO:0000313" key="6">
    <source>
        <dbReference type="EMBL" id="MCZ8510898.1"/>
    </source>
</evidence>
<gene>
    <name evidence="6" type="ORF">O9H85_00280</name>
</gene>
<dbReference type="CDD" id="cd14748">
    <property type="entry name" value="PBP2_UgpB"/>
    <property type="match status" value="1"/>
</dbReference>
<comment type="caution">
    <text evidence="6">The sequence shown here is derived from an EMBL/GenBank/DDBJ whole genome shotgun (WGS) entry which is preliminary data.</text>
</comment>
<name>A0ABT4Q265_9BACL</name>
<evidence type="ECO:0000313" key="7">
    <source>
        <dbReference type="Proteomes" id="UP001527882"/>
    </source>
</evidence>
<dbReference type="PANTHER" id="PTHR43649">
    <property type="entry name" value="ARABINOSE-BINDING PROTEIN-RELATED"/>
    <property type="match status" value="1"/>
</dbReference>
<keyword evidence="7" id="KW-1185">Reference proteome</keyword>
<dbReference type="InterPro" id="IPR006059">
    <property type="entry name" value="SBP"/>
</dbReference>
<evidence type="ECO:0000256" key="3">
    <source>
        <dbReference type="ARBA" id="ARBA00022448"/>
    </source>
</evidence>
<dbReference type="Gene3D" id="3.40.190.10">
    <property type="entry name" value="Periplasmic binding protein-like II"/>
    <property type="match status" value="2"/>
</dbReference>
<evidence type="ECO:0000256" key="4">
    <source>
        <dbReference type="ARBA" id="ARBA00022729"/>
    </source>
</evidence>